<dbReference type="EMBL" id="CACVBS010000080">
    <property type="protein sequence ID" value="CAA7269776.1"/>
    <property type="molecule type" value="Genomic_DNA"/>
</dbReference>
<gene>
    <name evidence="1" type="ORF">AAE3_LOCUS12065</name>
</gene>
<proteinExistence type="predicted"/>
<evidence type="ECO:0000313" key="1">
    <source>
        <dbReference type="EMBL" id="CAA7269776.1"/>
    </source>
</evidence>
<accession>A0A8S0WZS2</accession>
<comment type="caution">
    <text evidence="1">The sequence shown here is derived from an EMBL/GenBank/DDBJ whole genome shotgun (WGS) entry which is preliminary data.</text>
</comment>
<dbReference type="AlphaFoldDB" id="A0A8S0WZS2"/>
<protein>
    <submittedName>
        <fullName evidence="1">Uncharacterized protein</fullName>
    </submittedName>
</protein>
<evidence type="ECO:0000313" key="2">
    <source>
        <dbReference type="Proteomes" id="UP000467700"/>
    </source>
</evidence>
<organism evidence="1 2">
    <name type="scientific">Cyclocybe aegerita</name>
    <name type="common">Black poplar mushroom</name>
    <name type="synonym">Agrocybe aegerita</name>
    <dbReference type="NCBI Taxonomy" id="1973307"/>
    <lineage>
        <taxon>Eukaryota</taxon>
        <taxon>Fungi</taxon>
        <taxon>Dikarya</taxon>
        <taxon>Basidiomycota</taxon>
        <taxon>Agaricomycotina</taxon>
        <taxon>Agaricomycetes</taxon>
        <taxon>Agaricomycetidae</taxon>
        <taxon>Agaricales</taxon>
        <taxon>Agaricineae</taxon>
        <taxon>Bolbitiaceae</taxon>
        <taxon>Cyclocybe</taxon>
    </lineage>
</organism>
<keyword evidence="2" id="KW-1185">Reference proteome</keyword>
<sequence>MSAFQNAENTTITGESVNLTTVNNYVYNIAELTIMPADDRGVGWWTSLAGWFAHVGYTLGDVLGRVWKGREISTVNYHLEKLERSPNGSYMKSILNVVIPPLRLRKL</sequence>
<reference evidence="1 2" key="1">
    <citation type="submission" date="2020-01" db="EMBL/GenBank/DDBJ databases">
        <authorList>
            <person name="Gupta K D."/>
        </authorList>
    </citation>
    <scope>NUCLEOTIDE SEQUENCE [LARGE SCALE GENOMIC DNA]</scope>
</reference>
<name>A0A8S0WZS2_CYCAE</name>
<dbReference type="Proteomes" id="UP000467700">
    <property type="component" value="Unassembled WGS sequence"/>
</dbReference>